<proteinExistence type="predicted"/>
<protein>
    <submittedName>
        <fullName evidence="2">Uncharacterized protein</fullName>
    </submittedName>
</protein>
<organism evidence="2 3">
    <name type="scientific">Mycena albidolilacea</name>
    <dbReference type="NCBI Taxonomy" id="1033008"/>
    <lineage>
        <taxon>Eukaryota</taxon>
        <taxon>Fungi</taxon>
        <taxon>Dikarya</taxon>
        <taxon>Basidiomycota</taxon>
        <taxon>Agaricomycotina</taxon>
        <taxon>Agaricomycetes</taxon>
        <taxon>Agaricomycetidae</taxon>
        <taxon>Agaricales</taxon>
        <taxon>Marasmiineae</taxon>
        <taxon>Mycenaceae</taxon>
        <taxon>Mycena</taxon>
    </lineage>
</organism>
<dbReference type="AlphaFoldDB" id="A0AAD7F396"/>
<reference evidence="2" key="1">
    <citation type="submission" date="2023-03" db="EMBL/GenBank/DDBJ databases">
        <title>Massive genome expansion in bonnet fungi (Mycena s.s.) driven by repeated elements and novel gene families across ecological guilds.</title>
        <authorList>
            <consortium name="Lawrence Berkeley National Laboratory"/>
            <person name="Harder C.B."/>
            <person name="Miyauchi S."/>
            <person name="Viragh M."/>
            <person name="Kuo A."/>
            <person name="Thoen E."/>
            <person name="Andreopoulos B."/>
            <person name="Lu D."/>
            <person name="Skrede I."/>
            <person name="Drula E."/>
            <person name="Henrissat B."/>
            <person name="Morin E."/>
            <person name="Kohler A."/>
            <person name="Barry K."/>
            <person name="LaButti K."/>
            <person name="Morin E."/>
            <person name="Salamov A."/>
            <person name="Lipzen A."/>
            <person name="Mereny Z."/>
            <person name="Hegedus B."/>
            <person name="Baldrian P."/>
            <person name="Stursova M."/>
            <person name="Weitz H."/>
            <person name="Taylor A."/>
            <person name="Grigoriev I.V."/>
            <person name="Nagy L.G."/>
            <person name="Martin F."/>
            <person name="Kauserud H."/>
        </authorList>
    </citation>
    <scope>NUCLEOTIDE SEQUENCE</scope>
    <source>
        <strain evidence="2">CBHHK002</strain>
    </source>
</reference>
<keyword evidence="3" id="KW-1185">Reference proteome</keyword>
<name>A0AAD7F396_9AGAR</name>
<gene>
    <name evidence="2" type="ORF">DFH08DRAFT_799664</name>
</gene>
<dbReference type="Proteomes" id="UP001218218">
    <property type="component" value="Unassembled WGS sequence"/>
</dbReference>
<feature type="region of interest" description="Disordered" evidence="1">
    <location>
        <begin position="370"/>
        <end position="393"/>
    </location>
</feature>
<accession>A0AAD7F396</accession>
<evidence type="ECO:0000313" key="3">
    <source>
        <dbReference type="Proteomes" id="UP001218218"/>
    </source>
</evidence>
<evidence type="ECO:0000313" key="2">
    <source>
        <dbReference type="EMBL" id="KAJ7362639.1"/>
    </source>
</evidence>
<dbReference type="EMBL" id="JARIHO010000004">
    <property type="protein sequence ID" value="KAJ7362639.1"/>
    <property type="molecule type" value="Genomic_DNA"/>
</dbReference>
<sequence>MPRLTHLSFDDITLQDASYRNALRDCKSLEVLAASWSNVNLIEAFVREGRYATIATDLRFVVLLATHRILDWETGARGGADYWVRADELVRKRRSGETNVTIVPPLVIQTLSVVQNVGTKPDLSWKQIQDEVLLDGGLGSQFIHRPHHGREGRLVRTATGCSLSNRYVTIISSAFALLASRRWPTKTSTPSTRTLPKLIQRHLRSPRDLHTARLRANGVRLKRARNISAPYHVRLVGIHELWRRVNLNEDGATRGIARRLLEVYARRGLIFSHLCRTERGLTATSNVPLPSTGAEHELFANTNHPLLILYREALSLLVLELPSTTKRMLETPEDADNGKGLKKYQVAPERSSHNIRTTREPCVARVRVADGSGKRGTTRESALVQRHPRDGARRRIAKSAYVHRSHRNRHTERRGAALALRTRNHIVHGSSGHQGPPRISGACTPRALRRALRANSRHDSARVAETTTPPTRSVPLTRLTRIESAVGFVRWCSAEASARLCAAQARAQCGPHKPTRRSAQRAYRASVCTTRPPTRGFDLARAACLSASCIVQGVCSPAAALSRDVWWSRDSAYDIGAALSALTGHRSAVRLGRTRLRDVTGSRPGGRVETRAVIKDGVGRRGERETRRGIVYDEASGGARDFFTS</sequence>
<comment type="caution">
    <text evidence="2">The sequence shown here is derived from an EMBL/GenBank/DDBJ whole genome shotgun (WGS) entry which is preliminary data.</text>
</comment>
<evidence type="ECO:0000256" key="1">
    <source>
        <dbReference type="SAM" id="MobiDB-lite"/>
    </source>
</evidence>